<comment type="subcellular location">
    <subcellularLocation>
        <location evidence="9">Membrane</location>
        <topology evidence="9">Single-pass type I membrane protein</topology>
    </subcellularLocation>
</comment>
<organism evidence="13 14">
    <name type="scientific">Elysia crispata</name>
    <name type="common">lettuce slug</name>
    <dbReference type="NCBI Taxonomy" id="231223"/>
    <lineage>
        <taxon>Eukaryota</taxon>
        <taxon>Metazoa</taxon>
        <taxon>Spiralia</taxon>
        <taxon>Lophotrochozoa</taxon>
        <taxon>Mollusca</taxon>
        <taxon>Gastropoda</taxon>
        <taxon>Heterobranchia</taxon>
        <taxon>Euthyneura</taxon>
        <taxon>Panpulmonata</taxon>
        <taxon>Sacoglossa</taxon>
        <taxon>Placobranchoidea</taxon>
        <taxon>Plakobranchidae</taxon>
        <taxon>Elysia</taxon>
    </lineage>
</organism>
<protein>
    <recommendedName>
        <fullName evidence="9">Delta-like protein</fullName>
    </recommendedName>
</protein>
<evidence type="ECO:0000256" key="7">
    <source>
        <dbReference type="PROSITE-ProRule" id="PRU00076"/>
    </source>
</evidence>
<evidence type="ECO:0000256" key="9">
    <source>
        <dbReference type="RuleBase" id="RU280815"/>
    </source>
</evidence>
<feature type="domain" description="EGF-like" evidence="11">
    <location>
        <begin position="661"/>
        <end position="696"/>
    </location>
</feature>
<dbReference type="PROSITE" id="PS50026">
    <property type="entry name" value="EGF_3"/>
    <property type="match status" value="6"/>
</dbReference>
<dbReference type="PANTHER" id="PTHR14949:SF56">
    <property type="entry name" value="EGF-LIKE-DOMAIN, MULTIPLE 7"/>
    <property type="match status" value="1"/>
</dbReference>
<feature type="compositionally biased region" description="Basic and acidic residues" evidence="10">
    <location>
        <begin position="114"/>
        <end position="125"/>
    </location>
</feature>
<dbReference type="PANTHER" id="PTHR14949">
    <property type="entry name" value="EGF-LIKE-DOMAIN, MULTIPLE 7, 8"/>
    <property type="match status" value="1"/>
</dbReference>
<dbReference type="InterPro" id="IPR050969">
    <property type="entry name" value="Dev_Signal_Modulators"/>
</dbReference>
<dbReference type="InterPro" id="IPR001774">
    <property type="entry name" value="DSL"/>
</dbReference>
<evidence type="ECO:0000259" key="12">
    <source>
        <dbReference type="PROSITE" id="PS51051"/>
    </source>
</evidence>
<dbReference type="GO" id="GO:0005576">
    <property type="term" value="C:extracellular region"/>
    <property type="evidence" value="ECO:0007669"/>
    <property type="project" value="TreeGrafter"/>
</dbReference>
<dbReference type="SMART" id="SM00051">
    <property type="entry name" value="DSL"/>
    <property type="match status" value="1"/>
</dbReference>
<evidence type="ECO:0000256" key="5">
    <source>
        <dbReference type="ARBA" id="ARBA00023157"/>
    </source>
</evidence>
<feature type="compositionally biased region" description="Polar residues" evidence="10">
    <location>
        <begin position="294"/>
        <end position="305"/>
    </location>
</feature>
<dbReference type="Gene3D" id="2.10.25.140">
    <property type="match status" value="1"/>
</dbReference>
<keyword evidence="6" id="KW-0325">Glycoprotein</keyword>
<feature type="domain" description="EGF-like" evidence="11">
    <location>
        <begin position="872"/>
        <end position="908"/>
    </location>
</feature>
<dbReference type="FunFam" id="2.10.25.10:FF:000255">
    <property type="entry name" value="Sushi, nidogen and EGF-like domains 1"/>
    <property type="match status" value="1"/>
</dbReference>
<feature type="compositionally biased region" description="Polar residues" evidence="10">
    <location>
        <begin position="134"/>
        <end position="169"/>
    </location>
</feature>
<feature type="region of interest" description="Disordered" evidence="10">
    <location>
        <begin position="293"/>
        <end position="365"/>
    </location>
</feature>
<dbReference type="Pfam" id="PF23106">
    <property type="entry name" value="EGF_Teneurin"/>
    <property type="match status" value="1"/>
</dbReference>
<evidence type="ECO:0000256" key="6">
    <source>
        <dbReference type="ARBA" id="ARBA00023180"/>
    </source>
</evidence>
<feature type="disulfide bond" evidence="7">
    <location>
        <begin position="856"/>
        <end position="865"/>
    </location>
</feature>
<feature type="disulfide bond" evidence="8">
    <location>
        <begin position="526"/>
        <end position="538"/>
    </location>
</feature>
<keyword evidence="9" id="KW-0472">Membrane</keyword>
<evidence type="ECO:0000256" key="10">
    <source>
        <dbReference type="SAM" id="MobiDB-lite"/>
    </source>
</evidence>
<dbReference type="GO" id="GO:0009986">
    <property type="term" value="C:cell surface"/>
    <property type="evidence" value="ECO:0007669"/>
    <property type="project" value="TreeGrafter"/>
</dbReference>
<keyword evidence="1 9" id="KW-0217">Developmental protein</keyword>
<keyword evidence="5 7" id="KW-1015">Disulfide bond</keyword>
<dbReference type="EMBL" id="JAWDGP010003399">
    <property type="protein sequence ID" value="KAK3774607.1"/>
    <property type="molecule type" value="Genomic_DNA"/>
</dbReference>
<dbReference type="InterPro" id="IPR001881">
    <property type="entry name" value="EGF-like_Ca-bd_dom"/>
</dbReference>
<comment type="caution">
    <text evidence="13">The sequence shown here is derived from an EMBL/GenBank/DDBJ whole genome shotgun (WGS) entry which is preliminary data.</text>
</comment>
<feature type="region of interest" description="Disordered" evidence="10">
    <location>
        <begin position="439"/>
        <end position="468"/>
    </location>
</feature>
<gene>
    <name evidence="13" type="ORF">RRG08_035036</name>
</gene>
<evidence type="ECO:0000259" key="11">
    <source>
        <dbReference type="PROSITE" id="PS50026"/>
    </source>
</evidence>
<evidence type="ECO:0000256" key="3">
    <source>
        <dbReference type="ARBA" id="ARBA00022729"/>
    </source>
</evidence>
<dbReference type="Pfam" id="PF01414">
    <property type="entry name" value="DSL"/>
    <property type="match status" value="1"/>
</dbReference>
<feature type="compositionally biased region" description="Basic and acidic residues" evidence="10">
    <location>
        <begin position="442"/>
        <end position="453"/>
    </location>
</feature>
<evidence type="ECO:0000256" key="1">
    <source>
        <dbReference type="ARBA" id="ARBA00022473"/>
    </source>
</evidence>
<keyword evidence="9" id="KW-0812">Transmembrane</keyword>
<evidence type="ECO:0000256" key="4">
    <source>
        <dbReference type="ARBA" id="ARBA00022737"/>
    </source>
</evidence>
<feature type="domain" description="EGF-like" evidence="11">
    <location>
        <begin position="776"/>
        <end position="814"/>
    </location>
</feature>
<reference evidence="13" key="1">
    <citation type="journal article" date="2023" name="G3 (Bethesda)">
        <title>A reference genome for the long-term kleptoplast-retaining sea slug Elysia crispata morphotype clarki.</title>
        <authorList>
            <person name="Eastman K.E."/>
            <person name="Pendleton A.L."/>
            <person name="Shaikh M.A."/>
            <person name="Suttiyut T."/>
            <person name="Ogas R."/>
            <person name="Tomko P."/>
            <person name="Gavelis G."/>
            <person name="Widhalm J.R."/>
            <person name="Wisecaver J.H."/>
        </authorList>
    </citation>
    <scope>NUCLEOTIDE SEQUENCE</scope>
    <source>
        <strain evidence="13">ECLA1</strain>
    </source>
</reference>
<dbReference type="AlphaFoldDB" id="A0AAE0ZSL1"/>
<dbReference type="CDD" id="cd00054">
    <property type="entry name" value="EGF_CA"/>
    <property type="match status" value="3"/>
</dbReference>
<feature type="region of interest" description="Disordered" evidence="10">
    <location>
        <begin position="114"/>
        <end position="169"/>
    </location>
</feature>
<dbReference type="FunFam" id="2.10.25.10:FF:000294">
    <property type="entry name" value="Delta-like protein"/>
    <property type="match status" value="1"/>
</dbReference>
<feature type="disulfide bond" evidence="7">
    <location>
        <begin position="650"/>
        <end position="659"/>
    </location>
</feature>
<feature type="disulfide bond" evidence="8">
    <location>
        <begin position="546"/>
        <end position="555"/>
    </location>
</feature>
<feature type="disulfide bond" evidence="7">
    <location>
        <begin position="686"/>
        <end position="695"/>
    </location>
</feature>
<dbReference type="InterPro" id="IPR000742">
    <property type="entry name" value="EGF"/>
</dbReference>
<feature type="domain" description="EGF-like" evidence="11">
    <location>
        <begin position="593"/>
        <end position="620"/>
    </location>
</feature>
<dbReference type="GO" id="GO:0007154">
    <property type="term" value="P:cell communication"/>
    <property type="evidence" value="ECO:0007669"/>
    <property type="project" value="InterPro"/>
</dbReference>
<feature type="compositionally biased region" description="Polar residues" evidence="10">
    <location>
        <begin position="313"/>
        <end position="327"/>
    </location>
</feature>
<dbReference type="GO" id="GO:0005509">
    <property type="term" value="F:calcium ion binding"/>
    <property type="evidence" value="ECO:0007669"/>
    <property type="project" value="InterPro"/>
</dbReference>
<feature type="disulfide bond" evidence="8">
    <location>
        <begin position="513"/>
        <end position="522"/>
    </location>
</feature>
<feature type="disulfide bond" evidence="7">
    <location>
        <begin position="610"/>
        <end position="619"/>
    </location>
</feature>
<feature type="domain" description="EGF-like" evidence="11">
    <location>
        <begin position="822"/>
        <end position="866"/>
    </location>
</feature>
<keyword evidence="14" id="KW-1185">Reference proteome</keyword>
<evidence type="ECO:0000313" key="14">
    <source>
        <dbReference type="Proteomes" id="UP001283361"/>
    </source>
</evidence>
<keyword evidence="4 9" id="KW-0677">Repeat</keyword>
<dbReference type="PROSITE" id="PS01186">
    <property type="entry name" value="EGF_2"/>
    <property type="match status" value="4"/>
</dbReference>
<evidence type="ECO:0000313" key="13">
    <source>
        <dbReference type="EMBL" id="KAK3774607.1"/>
    </source>
</evidence>
<dbReference type="Pfam" id="PF00008">
    <property type="entry name" value="EGF"/>
    <property type="match status" value="2"/>
</dbReference>
<dbReference type="SMART" id="SM00179">
    <property type="entry name" value="EGF_CA"/>
    <property type="match status" value="4"/>
</dbReference>
<accession>A0AAE0ZSL1</accession>
<keyword evidence="2 7" id="KW-0245">EGF-like domain</keyword>
<sequence>MRNLSLTRRTGLSLIIFISFGFCLLTSNVKAIGSFQLQVLAAKMPDECLCRGSICSFSTESSGKEVSASNSKGDTFYSENTKNITQNYNKTNLSFNVNQNSSVILDFLNARGKNKGETQNKHDSETGSIKFANLPSTTSSTAPHESGINTNSNGARKTSGISDTPTRKNSAHINATKFEDETWTAQNSSICKSLDLTVTTCLAHHQLRPAKEFKCTLGQATSYQTISLKNLDTLAVVRLQEPAIISIPFSYAWPGAFTLRVVTAWKCGNRTIRENMTVTVDSLVPSSKWVVLPSGSSQTVSNTSGEENRDTQSEPQINSSTSNNPQRRSTHKPRNLDRGDKKIKRSIPSYNKSNIHSHLRAKKRSIDSERSFKMISKLKSTMKSTSSETILDAVAKEVFKDTSRERPPISGAISADRMTLEVHRTSTRPRSLPRFIKQLSGIRDDKDSKRHPETVSQKHSSKRNSRRRRSLLRFGKLSSNLKSDRILNSIDTRRSILNKSKDEKLLVAVRVLCSDNYYGANCTHFCRARDDFLGHFTCTATGQQVCTDGWRGRECSKAICSTRCLPSRSSCPAPNTCLCRAGWYGHHCDRCRPGPGCLHGTCSLPGQCVCQFGWTGPRCDVEQLFCDLHKPCKNGGSCTHLGKHIYKCACPKGYKGRHCEIFECYDGFCHHEGVCSVSQGTRICQCPPLYSGSRCQFMMESWRAASSTLLPSLAMLSTSSSPLSSSFSPTKLSSKNATCSEVPCTEENRSSPPLTKRGSCLGALCDRTVLGEKTESADSCQTLSCHNGGECTDSTDTEMAFCACPEPYIGTQCLEDRYSSGLLSPCSSSPCLYGGKCFNIIKKTKANATERYSCKCLEGFSGDTCEKVISMDTSICASTPCRNGGTCVEYDGEFFCACTDNFRGLLCEKRRKSRRSAVYVMNLGQTAFDCILPKTGPTSIARAFLKPLIVLLGTGCCDADVMTAALTGCQLPLPAWLTLCPSFLAPNGNGMINDLASRDNS</sequence>
<keyword evidence="3 9" id="KW-0732">Signal</keyword>
<comment type="function">
    <text evidence="9">Putative Notch ligand involved in the mediation of Notch signaling.</text>
</comment>
<feature type="disulfide bond" evidence="7">
    <location>
        <begin position="785"/>
        <end position="802"/>
    </location>
</feature>
<name>A0AAE0ZSL1_9GAST</name>
<evidence type="ECO:0000256" key="2">
    <source>
        <dbReference type="ARBA" id="ARBA00022536"/>
    </source>
</evidence>
<dbReference type="PROSITE" id="PS51051">
    <property type="entry name" value="DSL"/>
    <property type="match status" value="1"/>
</dbReference>
<feature type="disulfide bond" evidence="7">
    <location>
        <begin position="898"/>
        <end position="907"/>
    </location>
</feature>
<feature type="disulfide bond" evidence="7">
    <location>
        <begin position="804"/>
        <end position="813"/>
    </location>
</feature>
<comment type="caution">
    <text evidence="7">Lacks conserved residue(s) required for the propagation of feature annotation.</text>
</comment>
<dbReference type="SMART" id="SM00181">
    <property type="entry name" value="EGF"/>
    <property type="match status" value="7"/>
</dbReference>
<dbReference type="GO" id="GO:0016020">
    <property type="term" value="C:membrane"/>
    <property type="evidence" value="ECO:0007669"/>
    <property type="project" value="UniProtKB-SubCell"/>
</dbReference>
<feature type="domain" description="EGF-like" evidence="11">
    <location>
        <begin position="622"/>
        <end position="660"/>
    </location>
</feature>
<dbReference type="GO" id="GO:0005102">
    <property type="term" value="F:signaling receptor binding"/>
    <property type="evidence" value="ECO:0007669"/>
    <property type="project" value="TreeGrafter"/>
</dbReference>
<dbReference type="PROSITE" id="PS00022">
    <property type="entry name" value="EGF_1"/>
    <property type="match status" value="7"/>
</dbReference>
<dbReference type="SUPFAM" id="SSF57196">
    <property type="entry name" value="EGF/Laminin"/>
    <property type="match status" value="5"/>
</dbReference>
<evidence type="ECO:0000256" key="8">
    <source>
        <dbReference type="PROSITE-ProRule" id="PRU00377"/>
    </source>
</evidence>
<proteinExistence type="predicted"/>
<keyword evidence="9" id="KW-1133">Transmembrane helix</keyword>
<feature type="domain" description="DSL" evidence="12">
    <location>
        <begin position="511"/>
        <end position="555"/>
    </location>
</feature>
<dbReference type="Gene3D" id="2.10.25.10">
    <property type="entry name" value="Laminin"/>
    <property type="match status" value="6"/>
</dbReference>
<dbReference type="Proteomes" id="UP001283361">
    <property type="component" value="Unassembled WGS sequence"/>
</dbReference>
<feature type="compositionally biased region" description="Basic residues" evidence="10">
    <location>
        <begin position="459"/>
        <end position="468"/>
    </location>
</feature>
<dbReference type="FunFam" id="2.10.25.140:FF:000001">
    <property type="entry name" value="Delta-like protein"/>
    <property type="match status" value="1"/>
</dbReference>